<keyword evidence="6 7" id="KW-0472">Membrane</keyword>
<dbReference type="STRING" id="45351.A7RF39"/>
<keyword evidence="5 7" id="KW-1133">Transmembrane helix</keyword>
<keyword evidence="4 7" id="KW-0812">Transmembrane</keyword>
<dbReference type="InParanoid" id="A7RF39"/>
<evidence type="ECO:0000313" key="9">
    <source>
        <dbReference type="Proteomes" id="UP000001593"/>
    </source>
</evidence>
<keyword evidence="9" id="KW-1185">Reference proteome</keyword>
<comment type="subcellular location">
    <subcellularLocation>
        <location evidence="1">Membrane</location>
        <topology evidence="1">Multi-pass membrane protein</topology>
    </subcellularLocation>
</comment>
<feature type="transmembrane region" description="Helical" evidence="7">
    <location>
        <begin position="173"/>
        <end position="194"/>
    </location>
</feature>
<feature type="transmembrane region" description="Helical" evidence="7">
    <location>
        <begin position="88"/>
        <end position="107"/>
    </location>
</feature>
<organism evidence="8 9">
    <name type="scientific">Nematostella vectensis</name>
    <name type="common">Starlet sea anemone</name>
    <dbReference type="NCBI Taxonomy" id="45351"/>
    <lineage>
        <taxon>Eukaryota</taxon>
        <taxon>Metazoa</taxon>
        <taxon>Cnidaria</taxon>
        <taxon>Anthozoa</taxon>
        <taxon>Hexacorallia</taxon>
        <taxon>Actiniaria</taxon>
        <taxon>Edwardsiidae</taxon>
        <taxon>Nematostella</taxon>
    </lineage>
</organism>
<reference evidence="8 9" key="1">
    <citation type="journal article" date="2007" name="Science">
        <title>Sea anemone genome reveals ancestral eumetazoan gene repertoire and genomic organization.</title>
        <authorList>
            <person name="Putnam N.H."/>
            <person name="Srivastava M."/>
            <person name="Hellsten U."/>
            <person name="Dirks B."/>
            <person name="Chapman J."/>
            <person name="Salamov A."/>
            <person name="Terry A."/>
            <person name="Shapiro H."/>
            <person name="Lindquist E."/>
            <person name="Kapitonov V.V."/>
            <person name="Jurka J."/>
            <person name="Genikhovich G."/>
            <person name="Grigoriev I.V."/>
            <person name="Lucas S.M."/>
            <person name="Steele R.E."/>
            <person name="Finnerty J.R."/>
            <person name="Technau U."/>
            <person name="Martindale M.Q."/>
            <person name="Rokhsar D.S."/>
        </authorList>
    </citation>
    <scope>NUCLEOTIDE SEQUENCE [LARGE SCALE GENOMIC DNA]</scope>
    <source>
        <strain evidence="9">CH2 X CH6</strain>
    </source>
</reference>
<dbReference type="AlphaFoldDB" id="A7RF39"/>
<evidence type="ECO:0000256" key="1">
    <source>
        <dbReference type="ARBA" id="ARBA00004141"/>
    </source>
</evidence>
<protein>
    <recommendedName>
        <fullName evidence="3">Transmembrane protein 19</fullName>
    </recommendedName>
</protein>
<comment type="similarity">
    <text evidence="2">Belongs to the TMEM19 family.</text>
</comment>
<feature type="transmembrane region" description="Helical" evidence="7">
    <location>
        <begin position="6"/>
        <end position="24"/>
    </location>
</feature>
<evidence type="ECO:0000256" key="4">
    <source>
        <dbReference type="ARBA" id="ARBA00022692"/>
    </source>
</evidence>
<accession>A7RF39</accession>
<evidence type="ECO:0000256" key="6">
    <source>
        <dbReference type="ARBA" id="ARBA00023136"/>
    </source>
</evidence>
<evidence type="ECO:0000256" key="5">
    <source>
        <dbReference type="ARBA" id="ARBA00022989"/>
    </source>
</evidence>
<feature type="transmembrane region" description="Helical" evidence="7">
    <location>
        <begin position="214"/>
        <end position="236"/>
    </location>
</feature>
<dbReference type="GO" id="GO:0016020">
    <property type="term" value="C:membrane"/>
    <property type="evidence" value="ECO:0000318"/>
    <property type="project" value="GO_Central"/>
</dbReference>
<dbReference type="Pfam" id="PF01940">
    <property type="entry name" value="DUF92"/>
    <property type="match status" value="1"/>
</dbReference>
<dbReference type="PANTHER" id="PTHR13353">
    <property type="entry name" value="TRANSMEMBRANE PROTEIN 19"/>
    <property type="match status" value="1"/>
</dbReference>
<evidence type="ECO:0000256" key="3">
    <source>
        <dbReference type="ARBA" id="ARBA00014258"/>
    </source>
</evidence>
<dbReference type="PANTHER" id="PTHR13353:SF5">
    <property type="entry name" value="TRANSMEMBRANE PROTEIN 19"/>
    <property type="match status" value="1"/>
</dbReference>
<dbReference type="InterPro" id="IPR002794">
    <property type="entry name" value="DUF92_TMEM19"/>
</dbReference>
<evidence type="ECO:0000256" key="7">
    <source>
        <dbReference type="SAM" id="Phobius"/>
    </source>
</evidence>
<sequence>MNAEFILRAGFAFVVSIFISRRGFRSKSLDLSGALAAVLVGFACALSSLCFFSSLLAFFLSSSRLTNFRAEVKRELEDDFKEGGQRNWVQVMCNGGIATLVSLIYVVDKGCGERYIDYAHDFDASLMAMAVLGALACSCGDTWSSEIGTAIKSHTPRLITTLRKVPVGTNGGVTIPGTVASMTGGLFVGLAYYGTLYLTVLMRVKVEVPPQWPIIFIGLVAGFFGSIIDSFLGATVQYSGFCSVKKHVVNRPTATAKHISGIFLLDNHAVNLVSSAVTGFAMPIFGYYVWKYVNHSNHLVVMDS</sequence>
<name>A7RF39_NEMVE</name>
<dbReference type="HOGENOM" id="CLU_036918_3_1_1"/>
<dbReference type="EMBL" id="DS469507">
    <property type="protein sequence ID" value="EDO50028.1"/>
    <property type="molecule type" value="Genomic_DNA"/>
</dbReference>
<dbReference type="PhylomeDB" id="A7RF39"/>
<evidence type="ECO:0000256" key="2">
    <source>
        <dbReference type="ARBA" id="ARBA00009012"/>
    </source>
</evidence>
<dbReference type="OMA" id="MSSFACC"/>
<feature type="transmembrane region" description="Helical" evidence="7">
    <location>
        <begin position="36"/>
        <end position="60"/>
    </location>
</feature>
<feature type="transmembrane region" description="Helical" evidence="7">
    <location>
        <begin position="269"/>
        <end position="290"/>
    </location>
</feature>
<proteinExistence type="inferred from homology"/>
<gene>
    <name evidence="8" type="ORF">NEMVEDRAFT_v1g177046</name>
</gene>
<dbReference type="Proteomes" id="UP000001593">
    <property type="component" value="Unassembled WGS sequence"/>
</dbReference>
<dbReference type="eggNOG" id="KOG4491">
    <property type="taxonomic scope" value="Eukaryota"/>
</dbReference>
<evidence type="ECO:0000313" key="8">
    <source>
        <dbReference type="EMBL" id="EDO50028.1"/>
    </source>
</evidence>